<reference evidence="2" key="1">
    <citation type="submission" date="2013-02" db="EMBL/GenBank/DDBJ databases">
        <authorList>
            <person name="Hughes D."/>
        </authorList>
    </citation>
    <scope>NUCLEOTIDE SEQUENCE</scope>
    <source>
        <strain>Durham</strain>
        <strain evidence="2">NC isolate 2 -- Noor lab</strain>
    </source>
</reference>
<protein>
    <submittedName>
        <fullName evidence="1">Uncharacterized protein</fullName>
    </submittedName>
</protein>
<reference evidence="1" key="2">
    <citation type="submission" date="2015-06" db="UniProtKB">
        <authorList>
            <consortium name="EnsemblMetazoa"/>
        </authorList>
    </citation>
    <scope>IDENTIFICATION</scope>
</reference>
<dbReference type="Proteomes" id="UP000015102">
    <property type="component" value="Unassembled WGS sequence"/>
</dbReference>
<name>T1GQ13_MEGSC</name>
<dbReference type="HOGENOM" id="CLU_2690655_0_0_1"/>
<dbReference type="AlphaFoldDB" id="T1GQ13"/>
<dbReference type="EnsemblMetazoa" id="MESCA005711-RA">
    <property type="protein sequence ID" value="MESCA005711-PA"/>
    <property type="gene ID" value="MESCA005711"/>
</dbReference>
<evidence type="ECO:0000313" key="2">
    <source>
        <dbReference type="Proteomes" id="UP000015102"/>
    </source>
</evidence>
<accession>T1GQ13</accession>
<keyword evidence="2" id="KW-1185">Reference proteome</keyword>
<dbReference type="EMBL" id="CAQQ02143884">
    <property type="status" value="NOT_ANNOTATED_CDS"/>
    <property type="molecule type" value="Genomic_DNA"/>
</dbReference>
<organism evidence="1 2">
    <name type="scientific">Megaselia scalaris</name>
    <name type="common">Humpbacked fly</name>
    <name type="synonym">Phora scalaris</name>
    <dbReference type="NCBI Taxonomy" id="36166"/>
    <lineage>
        <taxon>Eukaryota</taxon>
        <taxon>Metazoa</taxon>
        <taxon>Ecdysozoa</taxon>
        <taxon>Arthropoda</taxon>
        <taxon>Hexapoda</taxon>
        <taxon>Insecta</taxon>
        <taxon>Pterygota</taxon>
        <taxon>Neoptera</taxon>
        <taxon>Endopterygota</taxon>
        <taxon>Diptera</taxon>
        <taxon>Brachycera</taxon>
        <taxon>Muscomorpha</taxon>
        <taxon>Platypezoidea</taxon>
        <taxon>Phoridae</taxon>
        <taxon>Megaseliini</taxon>
        <taxon>Megaselia</taxon>
    </lineage>
</organism>
<evidence type="ECO:0000313" key="1">
    <source>
        <dbReference type="EnsemblMetazoa" id="MESCA005711-PA"/>
    </source>
</evidence>
<proteinExistence type="predicted"/>
<sequence length="74" mass="8098">MTSLSSFGEKIALDFFLPHPVTTAVVPVFGVDVANSMELYSGWFLYATTSITCPPSLCKVDPTRTVNSWTLKNP</sequence>